<comment type="catalytic activity">
    <reaction evidence="24">
        <text>L-seryl-[protein] + ATP = O-phospho-L-seryl-[protein] + ADP + H(+)</text>
        <dbReference type="Rhea" id="RHEA:17989"/>
        <dbReference type="Rhea" id="RHEA-COMP:9863"/>
        <dbReference type="Rhea" id="RHEA-COMP:11604"/>
        <dbReference type="ChEBI" id="CHEBI:15378"/>
        <dbReference type="ChEBI" id="CHEBI:29999"/>
        <dbReference type="ChEBI" id="CHEBI:30616"/>
        <dbReference type="ChEBI" id="CHEBI:83421"/>
        <dbReference type="ChEBI" id="CHEBI:456216"/>
        <dbReference type="EC" id="2.7.11.1"/>
    </reaction>
</comment>
<dbReference type="InterPro" id="IPR001650">
    <property type="entry name" value="Helicase_C-like"/>
</dbReference>
<evidence type="ECO:0000256" key="34">
    <source>
        <dbReference type="SAM" id="MobiDB-lite"/>
    </source>
</evidence>
<evidence type="ECO:0000256" key="1">
    <source>
        <dbReference type="ARBA" id="ARBA00004123"/>
    </source>
</evidence>
<dbReference type="InterPro" id="IPR011009">
    <property type="entry name" value="Kinase-like_dom_sf"/>
</dbReference>
<evidence type="ECO:0000259" key="37">
    <source>
        <dbReference type="PROSITE" id="PS51192"/>
    </source>
</evidence>
<dbReference type="InterPro" id="IPR008271">
    <property type="entry name" value="Ser/Thr_kinase_AS"/>
</dbReference>
<dbReference type="GO" id="GO:0006281">
    <property type="term" value="P:DNA repair"/>
    <property type="evidence" value="ECO:0007669"/>
    <property type="project" value="UniProtKB-KW"/>
</dbReference>
<dbReference type="PROSITE" id="PS01358">
    <property type="entry name" value="ZF_RANBP2_1"/>
    <property type="match status" value="1"/>
</dbReference>
<comment type="similarity">
    <text evidence="3">Belongs to the SNF2/RAD54 helicase family.</text>
</comment>
<evidence type="ECO:0000256" key="8">
    <source>
        <dbReference type="ARBA" id="ARBA00022679"/>
    </source>
</evidence>
<evidence type="ECO:0000256" key="11">
    <source>
        <dbReference type="ARBA" id="ARBA00022741"/>
    </source>
</evidence>
<dbReference type="Gene3D" id="2.30.30.380">
    <property type="entry name" value="Zn-finger domain of Sec23/24"/>
    <property type="match status" value="1"/>
</dbReference>
<evidence type="ECO:0000259" key="35">
    <source>
        <dbReference type="PROSITE" id="PS50011"/>
    </source>
</evidence>
<evidence type="ECO:0000256" key="15">
    <source>
        <dbReference type="ARBA" id="ARBA00022777"/>
    </source>
</evidence>
<dbReference type="PROSITE" id="PS50199">
    <property type="entry name" value="ZF_RANBP2_2"/>
    <property type="match status" value="1"/>
</dbReference>
<evidence type="ECO:0000256" key="19">
    <source>
        <dbReference type="ARBA" id="ARBA00022840"/>
    </source>
</evidence>
<keyword evidence="10" id="KW-0479">Metal-binding</keyword>
<evidence type="ECO:0000256" key="26">
    <source>
        <dbReference type="ARBA" id="ARBA00064431"/>
    </source>
</evidence>
<evidence type="ECO:0000256" key="30">
    <source>
        <dbReference type="ARBA" id="ARBA00082898"/>
    </source>
</evidence>
<dbReference type="Pfam" id="PF00271">
    <property type="entry name" value="Helicase_C"/>
    <property type="match status" value="1"/>
</dbReference>
<evidence type="ECO:0000256" key="28">
    <source>
        <dbReference type="ARBA" id="ARBA00070176"/>
    </source>
</evidence>
<reference evidence="39" key="1">
    <citation type="submission" date="2020-03" db="EMBL/GenBank/DDBJ databases">
        <title>Studies in the Genomics of Life Span.</title>
        <authorList>
            <person name="Glass D."/>
        </authorList>
    </citation>
    <scope>NUCLEOTIDE SEQUENCE</scope>
    <source>
        <strain evidence="39">SUZIE</strain>
        <tissue evidence="39">Muscle</tissue>
    </source>
</reference>
<proteinExistence type="inferred from homology"/>
<evidence type="ECO:0000256" key="18">
    <source>
        <dbReference type="ARBA" id="ARBA00022833"/>
    </source>
</evidence>
<dbReference type="SMART" id="SM00487">
    <property type="entry name" value="DEXDc"/>
    <property type="match status" value="1"/>
</dbReference>
<evidence type="ECO:0000256" key="9">
    <source>
        <dbReference type="ARBA" id="ARBA00022722"/>
    </source>
</evidence>
<dbReference type="FunFam" id="1.10.510.10:FF:000331">
    <property type="entry name" value="Mitogen-activated protein kinase kinase kinase 19"/>
    <property type="match status" value="1"/>
</dbReference>
<keyword evidence="12" id="KW-0255">Endonuclease</keyword>
<dbReference type="PROSITE" id="PS51192">
    <property type="entry name" value="HELICASE_ATP_BIND_1"/>
    <property type="match status" value="1"/>
</dbReference>
<dbReference type="InterPro" id="IPR000719">
    <property type="entry name" value="Prot_kinase_dom"/>
</dbReference>
<keyword evidence="18" id="KW-0862">Zinc</keyword>
<evidence type="ECO:0000259" key="36">
    <source>
        <dbReference type="PROSITE" id="PS50199"/>
    </source>
</evidence>
<dbReference type="GO" id="GO:0008270">
    <property type="term" value="F:zinc ion binding"/>
    <property type="evidence" value="ECO:0007669"/>
    <property type="project" value="UniProtKB-KW"/>
</dbReference>
<name>A0AA41TB96_SCICA</name>
<sequence length="2189" mass="248901">MGLGKTVQAIAIAYFYKEEWPLLIVVPSSLRYPWTEEIEKWIPELEPEAINVIQNKSDVGRISTSKVTILGYGLLTTDALTLIDALNNQNFKVVIVDESHYMKSRTATRSKILLPVVQKSRRAILLTGTPALGRPEELFMQIEALYPQRFGTWTDYAKRYCNAHIRYFGKRPQWDCRGASNLNELHHLLNDIMIRRLKTEVLTQLPPKIRQRIPFDLPSTAAKELNTNFEEWEKLMKSPNPGGTQTVLGLITHMFQQTAIAKAGAVKDYIKMMLQNDSLKFLVFAHHLSMLQACTEAVIENKTRYIRIDGSVPSSERIHLVNQFQKDPDTRVAILSIQAAGQGLTFTAASHVVFAELYWDPGHIKQAEDRAHRIGQCSSVNIHYLIANGTLDTLMWGMLNRKVQVTGSTLNGRKEQLQAEEGDKEKWDFLQFAEAWTPNDNFEELRKEVLFTHFEKEKQHDIRSFFLPKPKKRQLETSCDESRIFQEKNTIVASRDIIDYECDFEPETKRSKSVTTHDHSSLPEEKPSQSGQTKAAFMKGVHEAKSPTTIPSPPGKNWQCGFCTYINNSLLSYCEICENPQGIADSLNHIQEDDSQKDISKKVQTSSDCEKQIITQSEPDQLAESKEEVSKVEGEDRLMAQSDNEQLQSLDTLPVYDTLMFCASKNTDRIHLYTKILRFVREWNSLTSMKQRIIRKSGQLFCSPILALEEITKQQTKPNSTKRYITKEDVAITSMDKVKKDGGHVRLITKESRPWDPSTKKLLEDGSCVPFLNPYTAPADLSISKGYLQAVDNEGNPLCLNCQHPTFQTKQECKANAWDSRFCSLKCQEEFWIRSNNSYVRAKVFETEHGVCQLCNVNAQELFLCLRDAPKSHRKNLLDATWTSKLSLEQLNEMIRSPKEGHFWQVDHIKPVYKGGGQCTLDNLQTLCTVCHKEEFDLDEDCSHSILVNEEGDLRGEGQDWSPRTEGVEIIVTFPRDISHPQEISQEDLKECNQITSVHQEWAKANSVSLPNEIEMVDLRTKMLTMEPLLPKKEESSKDLCDVNLDFLLPRPCLEPDISKTITKKEASHFLKGQQRKLEDFSTSDMKYNSRRIELPLPPLSLLPMRSGVLTVPQSYKFPRERERNISSLTPFIPKLSESVSSSDEFSPSNQQQEAPLKKLADQTLRFSDSSIWSRNMCSFRKSDHHRQHLEVEVNCKSKEREGWDKMEISFFEKGKSLVCFENFKEGKLSTDREKDIECHGNEVKKAEENPQDLSSRKKENSAASTSDSETVCTIPSKLQEAQHSEITPNEDEEIRNDKIDSKNSSVYKDEAMRPNNILEEFTELQSLSSVVPDGPFGKLPEGHSDMGTNEKISVAEAIKPEMNGLVPLIHITFPGEGVPKETVITKPSLQKRKSTIHNNSFNVLTHQENDKRKMRTHRSKLDSKTKGNRTPQNFMISIQASIKPNMHKTSIKTQIFPALELVDSRPQQLPKFQRRMTQLEKKQSTYWTQKTKKQSFPCICKNPAIKKPCVPLSVQPTEPRLHYLDLKYSDMFKEINSTANGPGIYEMFGTPVYCHLRAERHENKDYHEICSAPSGRCISNKCRSSHSERNNNSKARLSQKRPHIKPPKPSLGLKQKHKSLNTKEKGCKAIGSHLQDTENSNDMSEADWQIHSSGNVFLSSKDKVQSMNLAQTPEQSPEQNEFLSALDLSIVEEISMEESTDEGDISCNQILATSLRDLQELEELHHQTPFVPSENSWVMPSEKSSNKHAFQEKNNMAPLHKIDSSQMLTNYLELDSVLDKPKTLEDFSFQEEQENVSSQIYQHWVHSMDHDSLANKSITYQTLGTTLNDANSISQEILDSVKDEELTDELLGCLAAELLALDEKDSNSCQIMANETDPENLNLVLSRKGNTTKELGRETTNVKIQKCSNGFRIYDREEKFLNSNEKKTFSENSLKNEESILWTKGEILGKGAYGTVYCGLTSQGQLIAVKQVTLDTSDKLATEKEYRKLQEEVDLLKALKHVNIVAYLGTCLEENIVSIFMEFVPGGSISSIINRFGPLPEMVFCKYTKQILQGVAYLHENCVVHRDIKGNNVMLMPTGIIKLIDFGCAKRLAWAGLNGTHSDMLKSMHGTPYWMAPEVINESGYGRKSDIWSIGCTVFEMATGKPPLASMDRMAAMFYIGAHRGLMPPLPDRFSENASDFVRVCLTR</sequence>
<dbReference type="GO" id="GO:0004386">
    <property type="term" value="F:helicase activity"/>
    <property type="evidence" value="ECO:0007669"/>
    <property type="project" value="UniProtKB-KW"/>
</dbReference>
<feature type="domain" description="Helicase ATP-binding" evidence="37">
    <location>
        <begin position="1"/>
        <end position="148"/>
    </location>
</feature>
<evidence type="ECO:0000256" key="10">
    <source>
        <dbReference type="ARBA" id="ARBA00022723"/>
    </source>
</evidence>
<evidence type="ECO:0000256" key="21">
    <source>
        <dbReference type="ARBA" id="ARBA00023242"/>
    </source>
</evidence>
<dbReference type="GO" id="GO:0031297">
    <property type="term" value="P:replication fork processing"/>
    <property type="evidence" value="ECO:0007669"/>
    <property type="project" value="TreeGrafter"/>
</dbReference>
<keyword evidence="17" id="KW-0347">Helicase</keyword>
<keyword evidence="19 33" id="KW-0067">ATP-binding</keyword>
<comment type="subunit">
    <text evidence="26">Interacts (via PIP-box and RanBP2-type zinc finger) with PCNA (when PCNA is polyubiquitinated via 'Lys-63'-linked polyubiquitin).</text>
</comment>
<dbReference type="InterPro" id="IPR038718">
    <property type="entry name" value="SNF2-like_sf"/>
</dbReference>
<dbReference type="GO" id="GO:0005524">
    <property type="term" value="F:ATP binding"/>
    <property type="evidence" value="ECO:0007669"/>
    <property type="project" value="UniProtKB-UniRule"/>
</dbReference>
<evidence type="ECO:0000256" key="7">
    <source>
        <dbReference type="ARBA" id="ARBA00022527"/>
    </source>
</evidence>
<dbReference type="InterPro" id="IPR014001">
    <property type="entry name" value="Helicase_ATP-bd"/>
</dbReference>
<evidence type="ECO:0000256" key="16">
    <source>
        <dbReference type="ARBA" id="ARBA00022801"/>
    </source>
</evidence>
<keyword evidence="11 33" id="KW-0547">Nucleotide-binding</keyword>
<dbReference type="GO" id="GO:0016787">
    <property type="term" value="F:hydrolase activity"/>
    <property type="evidence" value="ECO:0007669"/>
    <property type="project" value="UniProtKB-KW"/>
</dbReference>
<dbReference type="SUPFAM" id="SSF52540">
    <property type="entry name" value="P-loop containing nucleoside triphosphate hydrolases"/>
    <property type="match status" value="2"/>
</dbReference>
<dbReference type="Gene3D" id="3.40.50.10810">
    <property type="entry name" value="Tandem AAA-ATPase domain"/>
    <property type="match status" value="1"/>
</dbReference>
<dbReference type="SUPFAM" id="SSF56112">
    <property type="entry name" value="Protein kinase-like (PK-like)"/>
    <property type="match status" value="1"/>
</dbReference>
<dbReference type="FunFam" id="3.40.50.300:FF:000788">
    <property type="entry name" value="DNA annealing helicase and endonuclease ZRANB3"/>
    <property type="match status" value="1"/>
</dbReference>
<keyword evidence="13" id="KW-0227">DNA damage</keyword>
<evidence type="ECO:0000256" key="20">
    <source>
        <dbReference type="ARBA" id="ARBA00023204"/>
    </source>
</evidence>
<dbReference type="EC" id="2.7.11.1" evidence="5"/>
<feature type="compositionally biased region" description="Basic and acidic residues" evidence="34">
    <location>
        <begin position="1240"/>
        <end position="1261"/>
    </location>
</feature>
<comment type="caution">
    <text evidence="39">The sequence shown here is derived from an EMBL/GenBank/DDBJ whole genome shotgun (WGS) entry which is preliminary data.</text>
</comment>
<dbReference type="GO" id="GO:0003676">
    <property type="term" value="F:nucleic acid binding"/>
    <property type="evidence" value="ECO:0007669"/>
    <property type="project" value="InterPro"/>
</dbReference>
<keyword evidence="16" id="KW-0378">Hydrolase</keyword>
<evidence type="ECO:0000256" key="3">
    <source>
        <dbReference type="ARBA" id="ARBA00007025"/>
    </source>
</evidence>
<dbReference type="InterPro" id="IPR036443">
    <property type="entry name" value="Znf_RanBP2_sf"/>
</dbReference>
<feature type="region of interest" description="Disordered" evidence="34">
    <location>
        <begin position="1584"/>
        <end position="1620"/>
    </location>
</feature>
<evidence type="ECO:0000256" key="29">
    <source>
        <dbReference type="ARBA" id="ARBA00080573"/>
    </source>
</evidence>
<dbReference type="PROSITE" id="PS51194">
    <property type="entry name" value="HELICASE_CTER"/>
    <property type="match status" value="1"/>
</dbReference>
<comment type="subcellular location">
    <subcellularLocation>
        <location evidence="2">Chromosome</location>
    </subcellularLocation>
    <subcellularLocation>
        <location evidence="1">Nucleus</location>
    </subcellularLocation>
</comment>
<dbReference type="InterPro" id="IPR049730">
    <property type="entry name" value="SNF2/RAD54-like_C"/>
</dbReference>
<feature type="region of interest" description="Disordered" evidence="34">
    <location>
        <begin position="1410"/>
        <end position="1431"/>
    </location>
</feature>
<evidence type="ECO:0000256" key="14">
    <source>
        <dbReference type="ARBA" id="ARBA00022771"/>
    </source>
</evidence>
<evidence type="ECO:0000256" key="17">
    <source>
        <dbReference type="ARBA" id="ARBA00022806"/>
    </source>
</evidence>
<dbReference type="PANTHER" id="PTHR45766:SF3">
    <property type="entry name" value="DNA ANNEALING HELICASE AND ENDONUCLEASE ZRANB3"/>
    <property type="match status" value="1"/>
</dbReference>
<evidence type="ECO:0000256" key="24">
    <source>
        <dbReference type="ARBA" id="ARBA00048679"/>
    </source>
</evidence>
<evidence type="ECO:0000256" key="5">
    <source>
        <dbReference type="ARBA" id="ARBA00012513"/>
    </source>
</evidence>
<dbReference type="InterPro" id="IPR001876">
    <property type="entry name" value="Znf_RanBP2"/>
</dbReference>
<keyword evidence="15 39" id="KW-0418">Kinase</keyword>
<feature type="region of interest" description="Disordered" evidence="34">
    <location>
        <begin position="1240"/>
        <end position="1301"/>
    </location>
</feature>
<keyword evidence="7" id="KW-0723">Serine/threonine-protein kinase</keyword>
<dbReference type="CDD" id="cd00085">
    <property type="entry name" value="HNHc"/>
    <property type="match status" value="1"/>
</dbReference>
<evidence type="ECO:0000256" key="2">
    <source>
        <dbReference type="ARBA" id="ARBA00004286"/>
    </source>
</evidence>
<dbReference type="GO" id="GO:0043596">
    <property type="term" value="C:nuclear replication fork"/>
    <property type="evidence" value="ECO:0007669"/>
    <property type="project" value="TreeGrafter"/>
</dbReference>
<dbReference type="Pfam" id="PF00176">
    <property type="entry name" value="SNF2-rel_dom"/>
    <property type="match status" value="1"/>
</dbReference>
<keyword evidence="22" id="KW-0511">Multifunctional enzyme</keyword>
<feature type="compositionally biased region" description="Basic residues" evidence="34">
    <location>
        <begin position="1598"/>
        <end position="1607"/>
    </location>
</feature>
<dbReference type="CDD" id="cd18793">
    <property type="entry name" value="SF2_C_SNF"/>
    <property type="match status" value="1"/>
</dbReference>
<comment type="function">
    <text evidence="25">DNA annealing helicase and endonuclease required to maintain genome stability at stalled or collapsed replication forks by facilitating fork restart and limiting inappropriate recombination that could occur during template switching events. Recruited to the sites of stalled DNA replication by polyubiquitinated PCNA and acts as a structure-specific endonuclease that cleaves the replication fork D-loop intermediate, generating an accessible 3'-OH group in the template of the leading strand, which is amenable to extension by DNA polymerase. In addition to endonuclease activity, also catalyzes the fork regression via annealing helicase activity in order to prevent disintegration of the replication fork and the formation of double-strand breaks.</text>
</comment>
<accession>A0AA41TB96</accession>
<dbReference type="InterPro" id="IPR017441">
    <property type="entry name" value="Protein_kinase_ATP_BS"/>
</dbReference>
<gene>
    <name evidence="39" type="ORF">SUZIE_206280</name>
</gene>
<dbReference type="FunFam" id="2.30.30.380:FF:000011">
    <property type="entry name" value="Zinc finger RANBP2-type containing 3"/>
    <property type="match status" value="1"/>
</dbReference>
<dbReference type="FunFam" id="3.40.50.10810:FF:000024">
    <property type="entry name" value="DNA annealing helicase and endonuclease ZRANB3"/>
    <property type="match status" value="1"/>
</dbReference>
<dbReference type="CDD" id="cd18010">
    <property type="entry name" value="DEXHc_HARP_SMARCAL1"/>
    <property type="match status" value="1"/>
</dbReference>
<evidence type="ECO:0000256" key="32">
    <source>
        <dbReference type="PROSITE-ProRule" id="PRU00322"/>
    </source>
</evidence>
<dbReference type="Gene3D" id="1.10.30.50">
    <property type="match status" value="1"/>
</dbReference>
<feature type="domain" description="Protein kinase" evidence="35">
    <location>
        <begin position="1943"/>
        <end position="2189"/>
    </location>
</feature>
<organism evidence="39 40">
    <name type="scientific">Sciurus carolinensis</name>
    <name type="common">Eastern gray squirrel</name>
    <dbReference type="NCBI Taxonomy" id="30640"/>
    <lineage>
        <taxon>Eukaryota</taxon>
        <taxon>Metazoa</taxon>
        <taxon>Chordata</taxon>
        <taxon>Craniata</taxon>
        <taxon>Vertebrata</taxon>
        <taxon>Euteleostomi</taxon>
        <taxon>Mammalia</taxon>
        <taxon>Eutheria</taxon>
        <taxon>Euarchontoglires</taxon>
        <taxon>Glires</taxon>
        <taxon>Rodentia</taxon>
        <taxon>Sciuromorpha</taxon>
        <taxon>Sciuridae</taxon>
        <taxon>Sciurinae</taxon>
        <taxon>Sciurini</taxon>
        <taxon>Sciurus</taxon>
    </lineage>
</organism>
<protein>
    <recommendedName>
        <fullName evidence="28">DNA annealing helicase and endonuclease ZRANB3</fullName>
        <ecNumber evidence="5">2.7.11.1</ecNumber>
    </recommendedName>
    <alternativeName>
        <fullName evidence="30">Annealing helicase 2</fullName>
    </alternativeName>
    <alternativeName>
        <fullName evidence="27">Mitogen-activated protein kinase kinase kinase 19</fullName>
    </alternativeName>
    <alternativeName>
        <fullName evidence="29">SPS1/STE20-related protein kinase YSK4</fullName>
    </alternativeName>
    <alternativeName>
        <fullName evidence="31">Zinc finger Ran-binding domain-containing protein 3</fullName>
    </alternativeName>
</protein>
<dbReference type="Gene3D" id="1.10.510.10">
    <property type="entry name" value="Transferase(Phosphotransferase) domain 1"/>
    <property type="match status" value="1"/>
</dbReference>
<evidence type="ECO:0000256" key="22">
    <source>
        <dbReference type="ARBA" id="ARBA00023268"/>
    </source>
</evidence>
<evidence type="ECO:0000256" key="6">
    <source>
        <dbReference type="ARBA" id="ARBA00022454"/>
    </source>
</evidence>
<evidence type="ECO:0000256" key="12">
    <source>
        <dbReference type="ARBA" id="ARBA00022759"/>
    </source>
</evidence>
<dbReference type="PROSITE" id="PS00107">
    <property type="entry name" value="PROTEIN_KINASE_ATP"/>
    <property type="match status" value="1"/>
</dbReference>
<keyword evidence="21" id="KW-0539">Nucleus</keyword>
<keyword evidence="8" id="KW-0808">Transferase</keyword>
<dbReference type="GO" id="GO:0004520">
    <property type="term" value="F:DNA endonuclease activity"/>
    <property type="evidence" value="ECO:0007669"/>
    <property type="project" value="TreeGrafter"/>
</dbReference>
<dbReference type="Proteomes" id="UP001166674">
    <property type="component" value="Unassembled WGS sequence"/>
</dbReference>
<dbReference type="InterPro" id="IPR027417">
    <property type="entry name" value="P-loop_NTPase"/>
</dbReference>
<dbReference type="SMART" id="SM00507">
    <property type="entry name" value="HNHc"/>
    <property type="match status" value="1"/>
</dbReference>
<evidence type="ECO:0000313" key="40">
    <source>
        <dbReference type="Proteomes" id="UP001166674"/>
    </source>
</evidence>
<evidence type="ECO:0000256" key="25">
    <source>
        <dbReference type="ARBA" id="ARBA00056012"/>
    </source>
</evidence>
<keyword evidence="20" id="KW-0234">DNA repair</keyword>
<keyword evidence="14 32" id="KW-0863">Zinc-finger</keyword>
<comment type="catalytic activity">
    <reaction evidence="23">
        <text>L-threonyl-[protein] + ATP = O-phospho-L-threonyl-[protein] + ADP + H(+)</text>
        <dbReference type="Rhea" id="RHEA:46608"/>
        <dbReference type="Rhea" id="RHEA-COMP:11060"/>
        <dbReference type="Rhea" id="RHEA-COMP:11605"/>
        <dbReference type="ChEBI" id="CHEBI:15378"/>
        <dbReference type="ChEBI" id="CHEBI:30013"/>
        <dbReference type="ChEBI" id="CHEBI:30616"/>
        <dbReference type="ChEBI" id="CHEBI:61977"/>
        <dbReference type="ChEBI" id="CHEBI:456216"/>
        <dbReference type="EC" id="2.7.11.1"/>
    </reaction>
</comment>
<dbReference type="InterPro" id="IPR002711">
    <property type="entry name" value="HNH"/>
</dbReference>
<feature type="compositionally biased region" description="Polar residues" evidence="34">
    <location>
        <begin position="1262"/>
        <end position="1274"/>
    </location>
</feature>
<keyword evidence="40" id="KW-1185">Reference proteome</keyword>
<dbReference type="PANTHER" id="PTHR45766">
    <property type="entry name" value="DNA ANNEALING HELICASE AND ENDONUCLEASE ZRANB3 FAMILY MEMBER"/>
    <property type="match status" value="1"/>
</dbReference>
<dbReference type="EMBL" id="JAATJV010437900">
    <property type="protein sequence ID" value="MBZ3890102.1"/>
    <property type="molecule type" value="Genomic_DNA"/>
</dbReference>
<dbReference type="Pfam" id="PF00069">
    <property type="entry name" value="Pkinase"/>
    <property type="match status" value="1"/>
</dbReference>
<evidence type="ECO:0000313" key="39">
    <source>
        <dbReference type="EMBL" id="MBZ3890102.1"/>
    </source>
</evidence>
<dbReference type="SMART" id="SM00220">
    <property type="entry name" value="S_TKc"/>
    <property type="match status" value="1"/>
</dbReference>
<feature type="binding site" evidence="33">
    <location>
        <position position="1971"/>
    </location>
    <ligand>
        <name>ATP</name>
        <dbReference type="ChEBI" id="CHEBI:30616"/>
    </ligand>
</feature>
<dbReference type="Gene3D" id="3.40.50.300">
    <property type="entry name" value="P-loop containing nucleotide triphosphate hydrolases"/>
    <property type="match status" value="1"/>
</dbReference>
<evidence type="ECO:0000256" key="27">
    <source>
        <dbReference type="ARBA" id="ARBA00069016"/>
    </source>
</evidence>
<keyword evidence="6" id="KW-0158">Chromosome</keyword>
<dbReference type="PROSITE" id="PS00108">
    <property type="entry name" value="PROTEIN_KINASE_ST"/>
    <property type="match status" value="1"/>
</dbReference>
<dbReference type="PROSITE" id="PS50011">
    <property type="entry name" value="PROTEIN_KINASE_DOM"/>
    <property type="match status" value="1"/>
</dbReference>
<evidence type="ECO:0000256" key="31">
    <source>
        <dbReference type="ARBA" id="ARBA00084025"/>
    </source>
</evidence>
<dbReference type="InterPro" id="IPR000330">
    <property type="entry name" value="SNF2_N"/>
</dbReference>
<evidence type="ECO:0000256" key="4">
    <source>
        <dbReference type="ARBA" id="ARBA00008874"/>
    </source>
</evidence>
<feature type="domain" description="Helicase C-terminal" evidence="38">
    <location>
        <begin position="265"/>
        <end position="421"/>
    </location>
</feature>
<dbReference type="SMART" id="SM00490">
    <property type="entry name" value="HELICc"/>
    <property type="match status" value="1"/>
</dbReference>
<keyword evidence="9" id="KW-0540">Nuclease</keyword>
<comment type="similarity">
    <text evidence="4">Belongs to the protein kinase superfamily. STE Ser/Thr protein kinase family. STE20 subfamily.</text>
</comment>
<feature type="compositionally biased region" description="Basic and acidic residues" evidence="34">
    <location>
        <begin position="509"/>
        <end position="527"/>
    </location>
</feature>
<dbReference type="CDD" id="cd06631">
    <property type="entry name" value="STKc_YSK4"/>
    <property type="match status" value="1"/>
</dbReference>
<evidence type="ECO:0000259" key="38">
    <source>
        <dbReference type="PROSITE" id="PS51194"/>
    </source>
</evidence>
<dbReference type="Pfam" id="PF01844">
    <property type="entry name" value="HNH"/>
    <property type="match status" value="1"/>
</dbReference>
<feature type="region of interest" description="Disordered" evidence="34">
    <location>
        <begin position="509"/>
        <end position="551"/>
    </location>
</feature>
<evidence type="ECO:0000256" key="13">
    <source>
        <dbReference type="ARBA" id="ARBA00022763"/>
    </source>
</evidence>
<dbReference type="InterPro" id="IPR003615">
    <property type="entry name" value="HNH_nuc"/>
</dbReference>
<dbReference type="SUPFAM" id="SSF90209">
    <property type="entry name" value="Ran binding protein zinc finger-like"/>
    <property type="match status" value="1"/>
</dbReference>
<feature type="domain" description="RanBP2-type" evidence="36">
    <location>
        <begin position="553"/>
        <end position="583"/>
    </location>
</feature>
<evidence type="ECO:0000256" key="23">
    <source>
        <dbReference type="ARBA" id="ARBA00047899"/>
    </source>
</evidence>
<evidence type="ECO:0000256" key="33">
    <source>
        <dbReference type="PROSITE-ProRule" id="PRU10141"/>
    </source>
</evidence>
<dbReference type="GO" id="GO:0004674">
    <property type="term" value="F:protein serine/threonine kinase activity"/>
    <property type="evidence" value="ECO:0007669"/>
    <property type="project" value="UniProtKB-KW"/>
</dbReference>